<dbReference type="AlphaFoldDB" id="A0A507F368"/>
<feature type="domain" description="Protein kinase" evidence="2">
    <location>
        <begin position="353"/>
        <end position="889"/>
    </location>
</feature>
<evidence type="ECO:0000313" key="4">
    <source>
        <dbReference type="Proteomes" id="UP000320333"/>
    </source>
</evidence>
<feature type="region of interest" description="Disordered" evidence="1">
    <location>
        <begin position="486"/>
        <end position="532"/>
    </location>
</feature>
<feature type="compositionally biased region" description="Low complexity" evidence="1">
    <location>
        <begin position="259"/>
        <end position="272"/>
    </location>
</feature>
<dbReference type="SMART" id="SM00220">
    <property type="entry name" value="S_TKc"/>
    <property type="match status" value="1"/>
</dbReference>
<feature type="compositionally biased region" description="Acidic residues" evidence="1">
    <location>
        <begin position="510"/>
        <end position="530"/>
    </location>
</feature>
<sequence>MSEYRGTFRSANTAKSVHASHDQLDWNNLNGPKSMGSRSFSTHTPLYGSKRDLWELSTETPASTTAASGTAGTASEKPVSKSSAFFDTSHAVSRPYVSSVAAPVKAKSVPRNDIFAISHVVLKPTSKMTDAELEDLTRPKDNYSYADRYRSASSAREEQAPLPPVNDGVDQRPVQPRGDSFNRYDVPFASVGSGSSDRFLPVQVPVKGPQDLVERPRGFVDLEEVLPQLQRKPFHAANTDFATSASKRSLSHPNPVTIPMSSGTSPNSPTPTANQGKSNLTKNLVNMESSSKGPTFPSAIITSGHAAKSKGREGSTYTDSEHTQNGNISHEASMTSLEVQETNPPNLQLTFLPLVKNFLGNGRYAKVYLAHYTLLDEDRTTPTTLNPSSNFPLPPQPLTLIQNGKSRQISGGRRVNGMTITTSTSVTVDDPVSAPCAVKQMHATRECFDIARTEARILRLLSGHPNIIQLIGTTSEDALVEKNGGMVATPTSSRGRASRFSNAKNRGGGGDDDVDFFDHGSDDDEDEEEEGIPRMLLVLELAPWGTMMDYIASVQSEGVGQGLWMKWAKELASAIDYVHSFGFVHHDVKPHNCLLTEEKDLKLADFGNALPVEGFQPPKSGPLLSPNSFTCEPSDYLVDKQTMSPTLSVHNPISRENSGLSDTSQQQNPLRVGSVTAGSLSPMGFVEKFRTDLENASIRSSRTGSLTDGLGRGTQAYMAPEICTLFSNSYVTLVNDATVMSTPMKSAGEYSFPVDLYAIGATLFVAATGQSPFTLAPSSVYMMMGIRRGFWMSGLQPGIGTLGPDVSRSSLANGAHMRRSLCSGGDHASPGGFWRNRWLQDGASVSGGQGVIKFGNGDALDSEAVRIMCACLELDGSVRPTARELVVWLGTLGL</sequence>
<reference evidence="3 4" key="1">
    <citation type="journal article" date="2019" name="Sci. Rep.">
        <title>Comparative genomics of chytrid fungi reveal insights into the obligate biotrophic and pathogenic lifestyle of Synchytrium endobioticum.</title>
        <authorList>
            <person name="van de Vossenberg B.T.L.H."/>
            <person name="Warris S."/>
            <person name="Nguyen H.D.T."/>
            <person name="van Gent-Pelzer M.P.E."/>
            <person name="Joly D.L."/>
            <person name="van de Geest H.C."/>
            <person name="Bonants P.J.M."/>
            <person name="Smith D.S."/>
            <person name="Levesque C.A."/>
            <person name="van der Lee T.A.J."/>
        </authorList>
    </citation>
    <scope>NUCLEOTIDE SEQUENCE [LARGE SCALE GENOMIC DNA]</scope>
    <source>
        <strain evidence="3 4">CBS 675.73</strain>
    </source>
</reference>
<feature type="region of interest" description="Disordered" evidence="1">
    <location>
        <begin position="243"/>
        <end position="327"/>
    </location>
</feature>
<dbReference type="Gene3D" id="1.10.510.10">
    <property type="entry name" value="Transferase(Phosphotransferase) domain 1"/>
    <property type="match status" value="2"/>
</dbReference>
<dbReference type="InterPro" id="IPR051681">
    <property type="entry name" value="Ser/Thr_Kinases-Pseudokinases"/>
</dbReference>
<feature type="compositionally biased region" description="Polar residues" evidence="1">
    <location>
        <begin position="489"/>
        <end position="504"/>
    </location>
</feature>
<dbReference type="SUPFAM" id="SSF56112">
    <property type="entry name" value="Protein kinase-like (PK-like)"/>
    <property type="match status" value="1"/>
</dbReference>
<feature type="compositionally biased region" description="Polar residues" evidence="1">
    <location>
        <begin position="273"/>
        <end position="293"/>
    </location>
</feature>
<dbReference type="OrthoDB" id="4062651at2759"/>
<keyword evidence="4" id="KW-1185">Reference proteome</keyword>
<feature type="compositionally biased region" description="Polar residues" evidence="1">
    <location>
        <begin position="25"/>
        <end position="43"/>
    </location>
</feature>
<gene>
    <name evidence="3" type="ORF">CcCBS67573_g06479</name>
</gene>
<dbReference type="STRING" id="246404.A0A507F368"/>
<feature type="compositionally biased region" description="Low complexity" evidence="1">
    <location>
        <begin position="59"/>
        <end position="76"/>
    </location>
</feature>
<evidence type="ECO:0000259" key="2">
    <source>
        <dbReference type="PROSITE" id="PS50011"/>
    </source>
</evidence>
<dbReference type="Pfam" id="PF00069">
    <property type="entry name" value="Pkinase"/>
    <property type="match status" value="1"/>
</dbReference>
<evidence type="ECO:0000313" key="3">
    <source>
        <dbReference type="EMBL" id="TPX70542.1"/>
    </source>
</evidence>
<name>A0A507F368_9FUNG</name>
<organism evidence="3 4">
    <name type="scientific">Chytriomyces confervae</name>
    <dbReference type="NCBI Taxonomy" id="246404"/>
    <lineage>
        <taxon>Eukaryota</taxon>
        <taxon>Fungi</taxon>
        <taxon>Fungi incertae sedis</taxon>
        <taxon>Chytridiomycota</taxon>
        <taxon>Chytridiomycota incertae sedis</taxon>
        <taxon>Chytridiomycetes</taxon>
        <taxon>Chytridiales</taxon>
        <taxon>Chytriomycetaceae</taxon>
        <taxon>Chytriomyces</taxon>
    </lineage>
</organism>
<feature type="compositionally biased region" description="Polar residues" evidence="1">
    <location>
        <begin position="243"/>
        <end position="254"/>
    </location>
</feature>
<dbReference type="InterPro" id="IPR008271">
    <property type="entry name" value="Ser/Thr_kinase_AS"/>
</dbReference>
<accession>A0A507F368</accession>
<dbReference type="GO" id="GO:0004674">
    <property type="term" value="F:protein serine/threonine kinase activity"/>
    <property type="evidence" value="ECO:0007669"/>
    <property type="project" value="TreeGrafter"/>
</dbReference>
<dbReference type="InterPro" id="IPR000719">
    <property type="entry name" value="Prot_kinase_dom"/>
</dbReference>
<proteinExistence type="predicted"/>
<feature type="region of interest" description="Disordered" evidence="1">
    <location>
        <begin position="1"/>
        <end position="43"/>
    </location>
</feature>
<dbReference type="GO" id="GO:0005524">
    <property type="term" value="F:ATP binding"/>
    <property type="evidence" value="ECO:0007669"/>
    <property type="project" value="InterPro"/>
</dbReference>
<dbReference type="Proteomes" id="UP000320333">
    <property type="component" value="Unassembled WGS sequence"/>
</dbReference>
<feature type="region of interest" description="Disordered" evidence="1">
    <location>
        <begin position="59"/>
        <end position="80"/>
    </location>
</feature>
<dbReference type="PROSITE" id="PS50011">
    <property type="entry name" value="PROTEIN_KINASE_DOM"/>
    <property type="match status" value="1"/>
</dbReference>
<dbReference type="PANTHER" id="PTHR44329">
    <property type="entry name" value="SERINE/THREONINE-PROTEIN KINASE TNNI3K-RELATED"/>
    <property type="match status" value="1"/>
</dbReference>
<dbReference type="PROSITE" id="PS00108">
    <property type="entry name" value="PROTEIN_KINASE_ST"/>
    <property type="match status" value="1"/>
</dbReference>
<feature type="region of interest" description="Disordered" evidence="1">
    <location>
        <begin position="149"/>
        <end position="173"/>
    </location>
</feature>
<comment type="caution">
    <text evidence="3">The sequence shown here is derived from an EMBL/GenBank/DDBJ whole genome shotgun (WGS) entry which is preliminary data.</text>
</comment>
<feature type="compositionally biased region" description="Basic and acidic residues" evidence="1">
    <location>
        <begin position="149"/>
        <end position="159"/>
    </location>
</feature>
<evidence type="ECO:0000256" key="1">
    <source>
        <dbReference type="SAM" id="MobiDB-lite"/>
    </source>
</evidence>
<dbReference type="EMBL" id="QEAP01000279">
    <property type="protein sequence ID" value="TPX70542.1"/>
    <property type="molecule type" value="Genomic_DNA"/>
</dbReference>
<feature type="compositionally biased region" description="Polar residues" evidence="1">
    <location>
        <begin position="315"/>
        <end position="327"/>
    </location>
</feature>
<protein>
    <recommendedName>
        <fullName evidence="2">Protein kinase domain-containing protein</fullName>
    </recommendedName>
</protein>
<dbReference type="Gene3D" id="3.30.200.20">
    <property type="entry name" value="Phosphorylase Kinase, domain 1"/>
    <property type="match status" value="1"/>
</dbReference>
<dbReference type="InterPro" id="IPR011009">
    <property type="entry name" value="Kinase-like_dom_sf"/>
</dbReference>